<keyword evidence="6" id="KW-1185">Reference proteome</keyword>
<gene>
    <name evidence="5" type="ORF">HNR09_000027</name>
</gene>
<dbReference type="PANTHER" id="PTHR43649">
    <property type="entry name" value="ARABINOSE-BINDING PROTEIN-RELATED"/>
    <property type="match status" value="1"/>
</dbReference>
<reference evidence="5 6" key="1">
    <citation type="submission" date="2020-07" db="EMBL/GenBank/DDBJ databases">
        <title>Sequencing the genomes of 1000 actinobacteria strains.</title>
        <authorList>
            <person name="Klenk H.-P."/>
        </authorList>
    </citation>
    <scope>NUCLEOTIDE SEQUENCE [LARGE SCALE GENOMIC DNA]</scope>
    <source>
        <strain evidence="5 6">DSM 15475</strain>
    </source>
</reference>
<dbReference type="SUPFAM" id="SSF53850">
    <property type="entry name" value="Periplasmic binding protein-like II"/>
    <property type="match status" value="1"/>
</dbReference>
<feature type="region of interest" description="Disordered" evidence="4">
    <location>
        <begin position="1"/>
        <end position="29"/>
    </location>
</feature>
<dbReference type="AlphaFoldDB" id="A0A7Z0GIH3"/>
<dbReference type="Proteomes" id="UP000535437">
    <property type="component" value="Unassembled WGS sequence"/>
</dbReference>
<evidence type="ECO:0000256" key="4">
    <source>
        <dbReference type="SAM" id="MobiDB-lite"/>
    </source>
</evidence>
<accession>A0A7Z0GIH3</accession>
<dbReference type="RefSeq" id="WP_246348664.1">
    <property type="nucleotide sequence ID" value="NZ_BAAALL010000003.1"/>
</dbReference>
<keyword evidence="5" id="KW-0762">Sugar transport</keyword>
<name>A0A7Z0GIH3_9MICC</name>
<organism evidence="5 6">
    <name type="scientific">Nesterenkonia xinjiangensis</name>
    <dbReference type="NCBI Taxonomy" id="225327"/>
    <lineage>
        <taxon>Bacteria</taxon>
        <taxon>Bacillati</taxon>
        <taxon>Actinomycetota</taxon>
        <taxon>Actinomycetes</taxon>
        <taxon>Micrococcales</taxon>
        <taxon>Micrococcaceae</taxon>
        <taxon>Nesterenkonia</taxon>
    </lineage>
</organism>
<keyword evidence="2" id="KW-0813">Transport</keyword>
<dbReference type="Pfam" id="PF01547">
    <property type="entry name" value="SBP_bac_1"/>
    <property type="match status" value="1"/>
</dbReference>
<sequence>MPETSMPGGPAGAAGGSREGRAASSRQHLRARPVRAAAVVLAGGLVLSACGGGDDTPLLTWYINPDDGGQEALAQQCSEEADGAYRIQTSLLPNDAPSQREQLARRLAAGDTSLDIMSLDPPFIPELAEPGFLAPIPEGVAERTTSDTLEGALAGAMWHDELVTVPFWANTQLLWYRESVVEEAGLDMDEPVTWDQIMDVAEEQDKHLSVQGIRAESMTVWLNALVESQDVSILVDPSAASEELETNLDSEAGRAAAEVLHRIGSEGLGGPGIASMDENQSMLLFQRDEGSFMLNWPFVWAATNAAAEEGTVDADLPDDIGWAQYPRMDADTPSAPPLGGINLGVGAESEHPELAYEAIECIVAPENQAEYFVTNGNPPSSEAAFDDARVEEDYPMADEIREALDNAAPRPQTPYYNEISTTIQLNYTPLSGVDPERTPAEADTTVGEVLRGERLL</sequence>
<keyword evidence="3" id="KW-0732">Signal</keyword>
<evidence type="ECO:0000313" key="6">
    <source>
        <dbReference type="Proteomes" id="UP000535437"/>
    </source>
</evidence>
<comment type="similarity">
    <text evidence="1">Belongs to the bacterial solute-binding protein 1 family.</text>
</comment>
<proteinExistence type="inferred from homology"/>
<evidence type="ECO:0000313" key="5">
    <source>
        <dbReference type="EMBL" id="NYJ76616.1"/>
    </source>
</evidence>
<evidence type="ECO:0000256" key="2">
    <source>
        <dbReference type="ARBA" id="ARBA00022448"/>
    </source>
</evidence>
<dbReference type="PANTHER" id="PTHR43649:SF34">
    <property type="entry name" value="ABC TRANSPORTER PERIPLASMIC-BINDING PROTEIN YCJN-RELATED"/>
    <property type="match status" value="1"/>
</dbReference>
<evidence type="ECO:0000256" key="3">
    <source>
        <dbReference type="ARBA" id="ARBA00022729"/>
    </source>
</evidence>
<protein>
    <submittedName>
        <fullName evidence="5">Multiple sugar transport system substrate-binding protein</fullName>
    </submittedName>
</protein>
<dbReference type="Gene3D" id="3.40.190.10">
    <property type="entry name" value="Periplasmic binding protein-like II"/>
    <property type="match status" value="2"/>
</dbReference>
<dbReference type="InterPro" id="IPR006059">
    <property type="entry name" value="SBP"/>
</dbReference>
<dbReference type="InterPro" id="IPR050490">
    <property type="entry name" value="Bact_solute-bd_prot1"/>
</dbReference>
<comment type="caution">
    <text evidence="5">The sequence shown here is derived from an EMBL/GenBank/DDBJ whole genome shotgun (WGS) entry which is preliminary data.</text>
</comment>
<dbReference type="EMBL" id="JACCFY010000001">
    <property type="protein sequence ID" value="NYJ76616.1"/>
    <property type="molecule type" value="Genomic_DNA"/>
</dbReference>
<evidence type="ECO:0000256" key="1">
    <source>
        <dbReference type="ARBA" id="ARBA00008520"/>
    </source>
</evidence>